<feature type="domain" description="DUF5060" evidence="3">
    <location>
        <begin position="71"/>
        <end position="138"/>
    </location>
</feature>
<dbReference type="Gene3D" id="2.60.120.260">
    <property type="entry name" value="Galactose-binding domain-like"/>
    <property type="match status" value="1"/>
</dbReference>
<evidence type="ECO:0000256" key="1">
    <source>
        <dbReference type="SAM" id="MobiDB-lite"/>
    </source>
</evidence>
<dbReference type="Pfam" id="PF16586">
    <property type="entry name" value="DUF5060"/>
    <property type="match status" value="1"/>
</dbReference>
<dbReference type="Gene3D" id="3.20.20.80">
    <property type="entry name" value="Glycosidases"/>
    <property type="match status" value="1"/>
</dbReference>
<evidence type="ECO:0000256" key="2">
    <source>
        <dbReference type="SAM" id="Phobius"/>
    </source>
</evidence>
<gene>
    <name evidence="4" type="ORF">ACFPPD_09310</name>
</gene>
<dbReference type="EMBL" id="JBHSMH010000022">
    <property type="protein sequence ID" value="MFC5468920.1"/>
    <property type="molecule type" value="Genomic_DNA"/>
</dbReference>
<comment type="caution">
    <text evidence="4">The sequence shown here is derived from an EMBL/GenBank/DDBJ whole genome shotgun (WGS) entry which is preliminary data.</text>
</comment>
<sequence>MNDNQTERSKAMLPPRKIIWLATVGGACLIAVLVAVLANDHGKSESAIKLEDPDGKAGPSIVATAVNADKVGLYEKFELTPELKARYDNPYDPEQLDLRAVFLSPKGKEWHINGFYDGESWRIRFAPSELGEWRYRLQATDKTGTTTGEEGVFEAAASDRHGWVQVSDRNKRFLKQADGTPFYGVGAAYPWGVTESGLDKLKSAGGNLITYWNGNYDSAGGSKQLESTASGIGRYDTDKGQRVDELVGMLESRNMKMNFVIWPHDSLTDKLEGWPATWTKNAYSTLGEAKDFYKDEKMWKYQEKLYRYIIARWGYSEAIGSWNLITEMSGTDGWAFGDKQVANAWLTKVHDYFRANDPYGHPTAGSKAGNENDYWAHAYRTLDIADRENYYDLTVSGYAEDIARRWQPFEKPLFIGETGNITDATTYHQALWTGLSNGLAATPIWWDITKLDEDMYMMMSSLAQFVGKLDLSEIRAPAKLKSGTVSISLKDRPVEDGKDIADWSQPNWADANKDEKGNDYSAQLEDGSIRTSMLFRSGAFSQGALTQFFQKQDWSGYPRLLAEVYIEQAGSEEIKLRPVLFPNGNWDEGNDASDVKLVSGQWTTMDVPLLDAPEGYWRNNEIKRSDLQNMMGFGLKLWTGASAKDAKPVTVKVRNVRLAADPGSTVAVEEIQGWIMKGDKTSYGWLLANEDEISGKKATVDNFGEGKATISWYDPWSGTPLEETTADSDKGALALTAPTLARPDIAFIIRRST</sequence>
<keyword evidence="2" id="KW-0812">Transmembrane</keyword>
<keyword evidence="2" id="KW-1133">Transmembrane helix</keyword>
<dbReference type="SUPFAM" id="SSF51445">
    <property type="entry name" value="(Trans)glycosidases"/>
    <property type="match status" value="1"/>
</dbReference>
<dbReference type="InterPro" id="IPR032260">
    <property type="entry name" value="DUF5060"/>
</dbReference>
<keyword evidence="2" id="KW-0472">Membrane</keyword>
<organism evidence="4 5">
    <name type="scientific">Cohnella suwonensis</name>
    <dbReference type="NCBI Taxonomy" id="696072"/>
    <lineage>
        <taxon>Bacteria</taxon>
        <taxon>Bacillati</taxon>
        <taxon>Bacillota</taxon>
        <taxon>Bacilli</taxon>
        <taxon>Bacillales</taxon>
        <taxon>Paenibacillaceae</taxon>
        <taxon>Cohnella</taxon>
    </lineage>
</organism>
<keyword evidence="5" id="KW-1185">Reference proteome</keyword>
<dbReference type="Proteomes" id="UP001596105">
    <property type="component" value="Unassembled WGS sequence"/>
</dbReference>
<accession>A0ABW0LSM9</accession>
<dbReference type="RefSeq" id="WP_209748877.1">
    <property type="nucleotide sequence ID" value="NZ_JBHSMH010000022.1"/>
</dbReference>
<dbReference type="InterPro" id="IPR013783">
    <property type="entry name" value="Ig-like_fold"/>
</dbReference>
<name>A0ABW0LSM9_9BACL</name>
<feature type="region of interest" description="Disordered" evidence="1">
    <location>
        <begin position="498"/>
        <end position="517"/>
    </location>
</feature>
<evidence type="ECO:0000313" key="4">
    <source>
        <dbReference type="EMBL" id="MFC5468920.1"/>
    </source>
</evidence>
<dbReference type="Gene3D" id="2.60.40.10">
    <property type="entry name" value="Immunoglobulins"/>
    <property type="match status" value="1"/>
</dbReference>
<protein>
    <submittedName>
        <fullName evidence="4">DUF5060 domain-containing protein</fullName>
    </submittedName>
</protein>
<reference evidence="5" key="1">
    <citation type="journal article" date="2019" name="Int. J. Syst. Evol. Microbiol.">
        <title>The Global Catalogue of Microorganisms (GCM) 10K type strain sequencing project: providing services to taxonomists for standard genome sequencing and annotation.</title>
        <authorList>
            <consortium name="The Broad Institute Genomics Platform"/>
            <consortium name="The Broad Institute Genome Sequencing Center for Infectious Disease"/>
            <person name="Wu L."/>
            <person name="Ma J."/>
        </authorList>
    </citation>
    <scope>NUCLEOTIDE SEQUENCE [LARGE SCALE GENOMIC DNA]</scope>
    <source>
        <strain evidence="5">CCUG 57113</strain>
    </source>
</reference>
<proteinExistence type="predicted"/>
<evidence type="ECO:0000313" key="5">
    <source>
        <dbReference type="Proteomes" id="UP001596105"/>
    </source>
</evidence>
<dbReference type="InterPro" id="IPR017853">
    <property type="entry name" value="GH"/>
</dbReference>
<feature type="transmembrane region" description="Helical" evidence="2">
    <location>
        <begin position="18"/>
        <end position="38"/>
    </location>
</feature>
<evidence type="ECO:0000259" key="3">
    <source>
        <dbReference type="Pfam" id="PF16586"/>
    </source>
</evidence>